<accession>A0A7J6PUC4</accession>
<dbReference type="Proteomes" id="UP000553632">
    <property type="component" value="Unassembled WGS sequence"/>
</dbReference>
<feature type="non-terminal residue" evidence="1">
    <location>
        <position position="1"/>
    </location>
</feature>
<dbReference type="AlphaFoldDB" id="A0A7J6PUC4"/>
<name>A0A7J6PUC4_PEROL</name>
<reference evidence="1 2" key="1">
    <citation type="submission" date="2020-04" db="EMBL/GenBank/DDBJ databases">
        <title>Perkinsus olseni comparative genomics.</title>
        <authorList>
            <person name="Bogema D.R."/>
        </authorList>
    </citation>
    <scope>NUCLEOTIDE SEQUENCE [LARGE SCALE GENOMIC DNA]</scope>
    <source>
        <strain evidence="1 2">ATCC PRA-207</strain>
    </source>
</reference>
<evidence type="ECO:0000313" key="1">
    <source>
        <dbReference type="EMBL" id="KAF4699547.1"/>
    </source>
</evidence>
<keyword evidence="2" id="KW-1185">Reference proteome</keyword>
<gene>
    <name evidence="1" type="ORF">FOZ63_007603</name>
</gene>
<comment type="caution">
    <text evidence="1">The sequence shown here is derived from an EMBL/GenBank/DDBJ whole genome shotgun (WGS) entry which is preliminary data.</text>
</comment>
<sequence length="147" mass="16158">GTIWKDTVPDLQLLVQTPTGQFLGSQMTLNFAGAPPSQGAAGNPQIYQPQQQAYAGQRPNLQGSQQAYIQLGQSRDHMQTLSERGELDLSGIECDPEGGKFFIRASNGVTITEDSKPNFMRSSDIYRVFLRILATCSERDVTVNYSV</sequence>
<evidence type="ECO:0000313" key="2">
    <source>
        <dbReference type="Proteomes" id="UP000553632"/>
    </source>
</evidence>
<organism evidence="1 2">
    <name type="scientific">Perkinsus olseni</name>
    <name type="common">Perkinsus atlanticus</name>
    <dbReference type="NCBI Taxonomy" id="32597"/>
    <lineage>
        <taxon>Eukaryota</taxon>
        <taxon>Sar</taxon>
        <taxon>Alveolata</taxon>
        <taxon>Perkinsozoa</taxon>
        <taxon>Perkinsea</taxon>
        <taxon>Perkinsida</taxon>
        <taxon>Perkinsidae</taxon>
        <taxon>Perkinsus</taxon>
    </lineage>
</organism>
<proteinExistence type="predicted"/>
<protein>
    <submittedName>
        <fullName evidence="1">Uncharacterized protein</fullName>
    </submittedName>
</protein>
<dbReference type="EMBL" id="JABANO010037821">
    <property type="protein sequence ID" value="KAF4699547.1"/>
    <property type="molecule type" value="Genomic_DNA"/>
</dbReference>